<proteinExistence type="predicted"/>
<reference evidence="2" key="1">
    <citation type="journal article" date="2020" name="Stud. Mycol.">
        <title>101 Dothideomycetes genomes: A test case for predicting lifestyles and emergence of pathogens.</title>
        <authorList>
            <person name="Haridas S."/>
            <person name="Albert R."/>
            <person name="Binder M."/>
            <person name="Bloem J."/>
            <person name="LaButti K."/>
            <person name="Salamov A."/>
            <person name="Andreopoulos B."/>
            <person name="Baker S."/>
            <person name="Barry K."/>
            <person name="Bills G."/>
            <person name="Bluhm B."/>
            <person name="Cannon C."/>
            <person name="Castanera R."/>
            <person name="Culley D."/>
            <person name="Daum C."/>
            <person name="Ezra D."/>
            <person name="Gonzalez J."/>
            <person name="Henrissat B."/>
            <person name="Kuo A."/>
            <person name="Liang C."/>
            <person name="Lipzen A."/>
            <person name="Lutzoni F."/>
            <person name="Magnuson J."/>
            <person name="Mondo S."/>
            <person name="Nolan M."/>
            <person name="Ohm R."/>
            <person name="Pangilinan J."/>
            <person name="Park H.-J."/>
            <person name="Ramirez L."/>
            <person name="Alfaro M."/>
            <person name="Sun H."/>
            <person name="Tritt A."/>
            <person name="Yoshinaga Y."/>
            <person name="Zwiers L.-H."/>
            <person name="Turgeon B."/>
            <person name="Goodwin S."/>
            <person name="Spatafora J."/>
            <person name="Crous P."/>
            <person name="Grigoriev I."/>
        </authorList>
    </citation>
    <scope>NUCLEOTIDE SEQUENCE [LARGE SCALE GENOMIC DNA]</scope>
    <source>
        <strain evidence="2">CBS 304.66</strain>
    </source>
</reference>
<comment type="caution">
    <text evidence="1">The sequence shown here is derived from an EMBL/GenBank/DDBJ whole genome shotgun (WGS) entry which is preliminary data.</text>
</comment>
<dbReference type="OrthoDB" id="4154357at2759"/>
<name>A0A9P4KEE9_9PLEO</name>
<organism evidence="1 2">
    <name type="scientific">Lojkania enalia</name>
    <dbReference type="NCBI Taxonomy" id="147567"/>
    <lineage>
        <taxon>Eukaryota</taxon>
        <taxon>Fungi</taxon>
        <taxon>Dikarya</taxon>
        <taxon>Ascomycota</taxon>
        <taxon>Pezizomycotina</taxon>
        <taxon>Dothideomycetes</taxon>
        <taxon>Pleosporomycetidae</taxon>
        <taxon>Pleosporales</taxon>
        <taxon>Pleosporales incertae sedis</taxon>
        <taxon>Lojkania</taxon>
    </lineage>
</organism>
<accession>A0A9P4KEE9</accession>
<dbReference type="EMBL" id="ML986593">
    <property type="protein sequence ID" value="KAF2267166.1"/>
    <property type="molecule type" value="Genomic_DNA"/>
</dbReference>
<sequence length="121" mass="13563">MSTFRTSLQQIWAQVHSPRGLYFPKTVATLLNLGISRYRIDYVTRTITTYTSLSNTTSTSPVFDVSAFPTEHKYEFGANDEAVMVGVVEYVAFLDGKKVMYVGQLGEVHTEWFPGAKPDGE</sequence>
<evidence type="ECO:0000313" key="1">
    <source>
        <dbReference type="EMBL" id="KAF2267166.1"/>
    </source>
</evidence>
<gene>
    <name evidence="1" type="ORF">CC78DRAFT_614330</name>
</gene>
<dbReference type="AlphaFoldDB" id="A0A9P4KEE9"/>
<dbReference type="Proteomes" id="UP000800093">
    <property type="component" value="Unassembled WGS sequence"/>
</dbReference>
<keyword evidence="2" id="KW-1185">Reference proteome</keyword>
<evidence type="ECO:0000313" key="2">
    <source>
        <dbReference type="Proteomes" id="UP000800093"/>
    </source>
</evidence>
<protein>
    <submittedName>
        <fullName evidence="1">Uncharacterized protein</fullName>
    </submittedName>
</protein>